<sequence length="607" mass="68317">MDRSFFHHHEEHQRHALVPVCSSSPLLRHTNWMLSDVPSDITIEIDGISLALHKFPLLSRCGRIRKLLAQHRNAENIKLELLNVPGCLDSFELAIKFCYGINFEITTTNVAQLCCISDYLEMSEEYSNENLSLRSESYLETVVCKSLEMCIEVLHQCENLLPLADELRIVGKCVDSIASKAYAEQVASSFSRLEYSSSGRLHMNKQVMCKGDWWIEDLSVLRIDMYQKVIEAIRCRGVRPESIGTSLVNYTERLLKRKPSYISPTCKEKVVIETISALLPQEKCTVPVSFLFGLLRFAVMLDCNISCKLNLERRIGAQLDMATLDDLLIPSSKSSGETLFDVDTVHRILVIFAQHDDSEDGELAYDYDSEGSIDPPSQSALVKVAKLVDSYLAEIAPDGNLTLGKFIAVADTLPGYARVTDDGLYRAVDIYLKAHQGLSDAERKRLCNLIDFQKLSEEAAAHAAQNDRLPVQAMVQVLYIEQIKLRNALCCATPEGPQKVPYPPHQVTNGQVLSGAVTPRDNYSNLRRENRELKLELARMRMRLNDLEKGHESMKQDLHKSSSKKVMSSITKKFGRLSWFRDRSTFRGSGSASECSKSFASKHTPIS</sequence>
<evidence type="ECO:0000313" key="9">
    <source>
        <dbReference type="Proteomes" id="UP001151287"/>
    </source>
</evidence>
<comment type="pathway">
    <text evidence="1">Protein modification; protein ubiquitination.</text>
</comment>
<dbReference type="InterPro" id="IPR000210">
    <property type="entry name" value="BTB/POZ_dom"/>
</dbReference>
<dbReference type="Pfam" id="PF03000">
    <property type="entry name" value="NPH3"/>
    <property type="match status" value="1"/>
</dbReference>
<dbReference type="AlphaFoldDB" id="A0A9Q0HFK0"/>
<feature type="domain" description="BTB" evidence="6">
    <location>
        <begin position="39"/>
        <end position="107"/>
    </location>
</feature>
<evidence type="ECO:0000259" key="7">
    <source>
        <dbReference type="PROSITE" id="PS51649"/>
    </source>
</evidence>
<comment type="similarity">
    <text evidence="3">Belongs to the NPH3 family.</text>
</comment>
<feature type="compositionally biased region" description="Polar residues" evidence="5">
    <location>
        <begin position="586"/>
        <end position="607"/>
    </location>
</feature>
<dbReference type="OrthoDB" id="624345at2759"/>
<keyword evidence="2" id="KW-0833">Ubl conjugation pathway</keyword>
<gene>
    <name evidence="8" type="ORF">LUZ63_017114</name>
</gene>
<dbReference type="EMBL" id="JAMQYH010000005">
    <property type="protein sequence ID" value="KAJ1685724.1"/>
    <property type="molecule type" value="Genomic_DNA"/>
</dbReference>
<dbReference type="PANTHER" id="PTHR32370">
    <property type="entry name" value="OS12G0117600 PROTEIN"/>
    <property type="match status" value="1"/>
</dbReference>
<dbReference type="InterPro" id="IPR027356">
    <property type="entry name" value="NPH3_dom"/>
</dbReference>
<dbReference type="PROSITE" id="PS50097">
    <property type="entry name" value="BTB"/>
    <property type="match status" value="1"/>
</dbReference>
<feature type="coiled-coil region" evidence="4">
    <location>
        <begin position="523"/>
        <end position="557"/>
    </location>
</feature>
<evidence type="ECO:0000256" key="5">
    <source>
        <dbReference type="SAM" id="MobiDB-lite"/>
    </source>
</evidence>
<dbReference type="InterPro" id="IPR043454">
    <property type="entry name" value="NPH3/RPT2-like"/>
</dbReference>
<proteinExistence type="inferred from homology"/>
<feature type="region of interest" description="Disordered" evidence="5">
    <location>
        <begin position="585"/>
        <end position="607"/>
    </location>
</feature>
<dbReference type="SUPFAM" id="SSF54695">
    <property type="entry name" value="POZ domain"/>
    <property type="match status" value="1"/>
</dbReference>
<evidence type="ECO:0000256" key="4">
    <source>
        <dbReference type="SAM" id="Coils"/>
    </source>
</evidence>
<accession>A0A9Q0HFK0</accession>
<name>A0A9Q0HFK0_9POAL</name>
<dbReference type="Gene3D" id="3.30.710.10">
    <property type="entry name" value="Potassium Channel Kv1.1, Chain A"/>
    <property type="match status" value="1"/>
</dbReference>
<comment type="caution">
    <text evidence="8">The sequence shown here is derived from an EMBL/GenBank/DDBJ whole genome shotgun (WGS) entry which is preliminary data.</text>
</comment>
<keyword evidence="9" id="KW-1185">Reference proteome</keyword>
<protein>
    <submittedName>
        <fullName evidence="8">Uncharacterized protein</fullName>
    </submittedName>
</protein>
<keyword evidence="4" id="KW-0175">Coiled coil</keyword>
<dbReference type="Pfam" id="PF00651">
    <property type="entry name" value="BTB"/>
    <property type="match status" value="1"/>
</dbReference>
<evidence type="ECO:0000256" key="1">
    <source>
        <dbReference type="ARBA" id="ARBA00004906"/>
    </source>
</evidence>
<evidence type="ECO:0000256" key="2">
    <source>
        <dbReference type="ARBA" id="ARBA00022786"/>
    </source>
</evidence>
<evidence type="ECO:0000313" key="8">
    <source>
        <dbReference type="EMBL" id="KAJ1685724.1"/>
    </source>
</evidence>
<organism evidence="8 9">
    <name type="scientific">Rhynchospora breviuscula</name>
    <dbReference type="NCBI Taxonomy" id="2022672"/>
    <lineage>
        <taxon>Eukaryota</taxon>
        <taxon>Viridiplantae</taxon>
        <taxon>Streptophyta</taxon>
        <taxon>Embryophyta</taxon>
        <taxon>Tracheophyta</taxon>
        <taxon>Spermatophyta</taxon>
        <taxon>Magnoliopsida</taxon>
        <taxon>Liliopsida</taxon>
        <taxon>Poales</taxon>
        <taxon>Cyperaceae</taxon>
        <taxon>Cyperoideae</taxon>
        <taxon>Rhynchosporeae</taxon>
        <taxon>Rhynchospora</taxon>
    </lineage>
</organism>
<feature type="domain" description="NPH3" evidence="7">
    <location>
        <begin position="212"/>
        <end position="484"/>
    </location>
</feature>
<dbReference type="PROSITE" id="PS51649">
    <property type="entry name" value="NPH3"/>
    <property type="match status" value="1"/>
</dbReference>
<evidence type="ECO:0000256" key="3">
    <source>
        <dbReference type="PROSITE-ProRule" id="PRU00982"/>
    </source>
</evidence>
<dbReference type="InterPro" id="IPR011333">
    <property type="entry name" value="SKP1/BTB/POZ_sf"/>
</dbReference>
<dbReference type="Proteomes" id="UP001151287">
    <property type="component" value="Unassembled WGS sequence"/>
</dbReference>
<reference evidence="8" key="1">
    <citation type="journal article" date="2022" name="Cell">
        <title>Repeat-based holocentromeres influence genome architecture and karyotype evolution.</title>
        <authorList>
            <person name="Hofstatter P.G."/>
            <person name="Thangavel G."/>
            <person name="Lux T."/>
            <person name="Neumann P."/>
            <person name="Vondrak T."/>
            <person name="Novak P."/>
            <person name="Zhang M."/>
            <person name="Costa L."/>
            <person name="Castellani M."/>
            <person name="Scott A."/>
            <person name="Toegelov H."/>
            <person name="Fuchs J."/>
            <person name="Mata-Sucre Y."/>
            <person name="Dias Y."/>
            <person name="Vanzela A.L.L."/>
            <person name="Huettel B."/>
            <person name="Almeida C.C.S."/>
            <person name="Simkova H."/>
            <person name="Souza G."/>
            <person name="Pedrosa-Harand A."/>
            <person name="Macas J."/>
            <person name="Mayer K.F.X."/>
            <person name="Houben A."/>
            <person name="Marques A."/>
        </authorList>
    </citation>
    <scope>NUCLEOTIDE SEQUENCE</scope>
    <source>
        <strain evidence="8">RhyBre1mFocal</strain>
    </source>
</reference>
<evidence type="ECO:0000259" key="6">
    <source>
        <dbReference type="PROSITE" id="PS50097"/>
    </source>
</evidence>